<gene>
    <name evidence="2" type="ORF">H8R10_02195</name>
</gene>
<dbReference type="PANTHER" id="PTHR42924">
    <property type="entry name" value="EXONUCLEASE"/>
    <property type="match status" value="1"/>
</dbReference>
<dbReference type="GO" id="GO:0035312">
    <property type="term" value="F:5'-3' DNA exonuclease activity"/>
    <property type="evidence" value="ECO:0007669"/>
    <property type="project" value="TreeGrafter"/>
</dbReference>
<name>A0A8I0GFF5_9ACTO</name>
<protein>
    <submittedName>
        <fullName evidence="2">PHP domain-containing protein</fullName>
    </submittedName>
</protein>
<dbReference type="Proteomes" id="UP000627538">
    <property type="component" value="Unassembled WGS sequence"/>
</dbReference>
<dbReference type="SMART" id="SM00481">
    <property type="entry name" value="POLIIIAc"/>
    <property type="match status" value="1"/>
</dbReference>
<feature type="domain" description="Polymerase/histidinol phosphatase N-terminal" evidence="1">
    <location>
        <begin position="6"/>
        <end position="71"/>
    </location>
</feature>
<dbReference type="InterPro" id="IPR016195">
    <property type="entry name" value="Pol/histidinol_Pase-like"/>
</dbReference>
<evidence type="ECO:0000259" key="1">
    <source>
        <dbReference type="SMART" id="SM00481"/>
    </source>
</evidence>
<comment type="caution">
    <text evidence="2">The sequence shown here is derived from an EMBL/GenBank/DDBJ whole genome shotgun (WGS) entry which is preliminary data.</text>
</comment>
<dbReference type="RefSeq" id="WP_191071122.1">
    <property type="nucleotide sequence ID" value="NZ_CP060506.1"/>
</dbReference>
<dbReference type="Pfam" id="PF02811">
    <property type="entry name" value="PHP"/>
    <property type="match status" value="1"/>
</dbReference>
<dbReference type="Gene3D" id="1.10.150.650">
    <property type="match status" value="1"/>
</dbReference>
<dbReference type="EMBL" id="JACRUO010000001">
    <property type="protein sequence ID" value="MBD3689044.1"/>
    <property type="molecule type" value="Genomic_DNA"/>
</dbReference>
<dbReference type="InterPro" id="IPR003141">
    <property type="entry name" value="Pol/His_phosphatase_N"/>
</dbReference>
<proteinExistence type="predicted"/>
<evidence type="ECO:0000313" key="2">
    <source>
        <dbReference type="EMBL" id="MBD3689044.1"/>
    </source>
</evidence>
<sequence>MSIPRIDPHAHTRCSDGTDSPRELMAAARAAGLSVVGITDHDTTAGWDEAAAAVDEVGVGLLRGAEVSCSWRGITVHMLSYLHDPAHRALRDLYADIHAARQRRITEMVSRISRDYPIDLDDVTRQAGPGVAIGRPHIADALIEAGCFRHRNEVFARVLAVSSPYYVRYDAPDARDVIRAIRDAGGVPVLAHPRPLNRQRRVIPGDEIGRWARAGLFGVEVDHPDHTAEWRVAVSTIARRYGLVETGSSDYHGRGKTTRLGDNLTAPSALERIVAEGCLPLLTPALR</sequence>
<dbReference type="InterPro" id="IPR052018">
    <property type="entry name" value="PHP_domain"/>
</dbReference>
<accession>A0A8I0GFF5</accession>
<dbReference type="AlphaFoldDB" id="A0A8I0GFF5"/>
<dbReference type="GO" id="GO:0004534">
    <property type="term" value="F:5'-3' RNA exonuclease activity"/>
    <property type="evidence" value="ECO:0007669"/>
    <property type="project" value="TreeGrafter"/>
</dbReference>
<dbReference type="PANTHER" id="PTHR42924:SF3">
    <property type="entry name" value="POLYMERASE_HISTIDINOL PHOSPHATASE N-TERMINAL DOMAIN-CONTAINING PROTEIN"/>
    <property type="match status" value="1"/>
</dbReference>
<dbReference type="CDD" id="cd07438">
    <property type="entry name" value="PHP_HisPPase_AMP"/>
    <property type="match status" value="1"/>
</dbReference>
<organism evidence="2 3">
    <name type="scientific">Nanchangia anserum</name>
    <dbReference type="NCBI Taxonomy" id="2692125"/>
    <lineage>
        <taxon>Bacteria</taxon>
        <taxon>Bacillati</taxon>
        <taxon>Actinomycetota</taxon>
        <taxon>Actinomycetes</taxon>
        <taxon>Actinomycetales</taxon>
        <taxon>Actinomycetaceae</taxon>
        <taxon>Nanchangia</taxon>
    </lineage>
</organism>
<dbReference type="Gene3D" id="3.20.20.140">
    <property type="entry name" value="Metal-dependent hydrolases"/>
    <property type="match status" value="1"/>
</dbReference>
<dbReference type="InterPro" id="IPR004013">
    <property type="entry name" value="PHP_dom"/>
</dbReference>
<keyword evidence="3" id="KW-1185">Reference proteome</keyword>
<dbReference type="SUPFAM" id="SSF89550">
    <property type="entry name" value="PHP domain-like"/>
    <property type="match status" value="1"/>
</dbReference>
<evidence type="ECO:0000313" key="3">
    <source>
        <dbReference type="Proteomes" id="UP000627538"/>
    </source>
</evidence>
<reference evidence="2 3" key="1">
    <citation type="submission" date="2020-08" db="EMBL/GenBank/DDBJ databases">
        <title>Winkia gen. nov., sp. nov., isolated from faeces of the Anser albifrons in China.</title>
        <authorList>
            <person name="Liu Q."/>
        </authorList>
    </citation>
    <scope>NUCLEOTIDE SEQUENCE [LARGE SCALE GENOMIC DNA]</scope>
    <source>
        <strain evidence="2 3">C62</strain>
    </source>
</reference>